<keyword evidence="10" id="KW-0539">Nucleus</keyword>
<evidence type="ECO:0000256" key="8">
    <source>
        <dbReference type="ARBA" id="ARBA00022843"/>
    </source>
</evidence>
<dbReference type="SMART" id="SM00292">
    <property type="entry name" value="BRCT"/>
    <property type="match status" value="2"/>
</dbReference>
<dbReference type="PROSITE" id="PS50172">
    <property type="entry name" value="BRCT"/>
    <property type="match status" value="2"/>
</dbReference>
<evidence type="ECO:0000256" key="2">
    <source>
        <dbReference type="ARBA" id="ARBA00004286"/>
    </source>
</evidence>
<evidence type="ECO:0000256" key="9">
    <source>
        <dbReference type="ARBA" id="ARBA00023204"/>
    </source>
</evidence>
<dbReference type="CDD" id="cd17725">
    <property type="entry name" value="BRCT_XRCC1_rpt1"/>
    <property type="match status" value="1"/>
</dbReference>
<dbReference type="CDD" id="cd17707">
    <property type="entry name" value="BRCT_XRCC1_rpt2"/>
    <property type="match status" value="1"/>
</dbReference>
<feature type="region of interest" description="Disordered" evidence="15">
    <location>
        <begin position="267"/>
        <end position="333"/>
    </location>
</feature>
<dbReference type="InterPro" id="IPR008979">
    <property type="entry name" value="Galactose-bd-like_sf"/>
</dbReference>
<dbReference type="GO" id="GO:0006284">
    <property type="term" value="P:base-excision repair"/>
    <property type="evidence" value="ECO:0007669"/>
    <property type="project" value="InterPro"/>
</dbReference>
<comment type="subunit">
    <text evidence="12">Homodimer. Interacts with polynucleotide kinase (PNK), DNA polymerase-beta (POLB) and DNA ligase III (LIG3). Interacts with APTX and APLF. Interacts with APEX1; the interaction is induced by SIRT1 and increases with the acetylated form of APEX1. Interacts with (poly-ADP-ribosylated) PARP1.</text>
</comment>
<feature type="region of interest" description="Disordered" evidence="15">
    <location>
        <begin position="431"/>
        <end position="585"/>
    </location>
</feature>
<evidence type="ECO:0000256" key="14">
    <source>
        <dbReference type="ARBA" id="ARBA00079580"/>
    </source>
</evidence>
<keyword evidence="7" id="KW-0227">DNA damage</keyword>
<dbReference type="FunFam" id="3.40.50.10190:FF:000008">
    <property type="entry name" value="X-ray repair cross complementing 1"/>
    <property type="match status" value="1"/>
</dbReference>
<accession>A0AAV6VDP5</accession>
<feature type="compositionally biased region" description="Polar residues" evidence="15">
    <location>
        <begin position="442"/>
        <end position="464"/>
    </location>
</feature>
<feature type="compositionally biased region" description="Basic and acidic residues" evidence="15">
    <location>
        <begin position="551"/>
        <end position="570"/>
    </location>
</feature>
<organism evidence="17 18">
    <name type="scientific">Oedothorax gibbosus</name>
    <dbReference type="NCBI Taxonomy" id="931172"/>
    <lineage>
        <taxon>Eukaryota</taxon>
        <taxon>Metazoa</taxon>
        <taxon>Ecdysozoa</taxon>
        <taxon>Arthropoda</taxon>
        <taxon>Chelicerata</taxon>
        <taxon>Arachnida</taxon>
        <taxon>Araneae</taxon>
        <taxon>Araneomorphae</taxon>
        <taxon>Entelegynae</taxon>
        <taxon>Araneoidea</taxon>
        <taxon>Linyphiidae</taxon>
        <taxon>Erigoninae</taxon>
        <taxon>Oedothorax</taxon>
    </lineage>
</organism>
<reference evidence="17 18" key="1">
    <citation type="journal article" date="2022" name="Nat. Ecol. Evol.">
        <title>A masculinizing supergene underlies an exaggerated male reproductive morph in a spider.</title>
        <authorList>
            <person name="Hendrickx F."/>
            <person name="De Corte Z."/>
            <person name="Sonet G."/>
            <person name="Van Belleghem S.M."/>
            <person name="Kostlbacher S."/>
            <person name="Vangestel C."/>
        </authorList>
    </citation>
    <scope>NUCLEOTIDE SEQUENCE [LARGE SCALE GENOMIC DNA]</scope>
    <source>
        <strain evidence="17">W744_W776</strain>
    </source>
</reference>
<keyword evidence="4" id="KW-1017">Isopeptide bond</keyword>
<dbReference type="Gene3D" id="3.40.50.10190">
    <property type="entry name" value="BRCT domain"/>
    <property type="match status" value="2"/>
</dbReference>
<sequence length="687" mass="77504">MPEIKIKHVTSFSSEDKVHKAENILLSETYRKWKCATPGEKNASVVLQFEKATQIHSIDIGNESSAFVEVLVGRSSDSVKDYQVLLSASSFMSPLESRNETHNNRVRMFDNEKLAQNLKDEKWDSVQVVCTQPFNKNITYGLCFIKFRSPPEKFSEQQPPVETKTATTKLGAFELKFEDEDEIESSPPVGTSWLKNKNSTTNSPSSSQESPSYAAAVLASTSDSNPEKGGLSEYEKQILKRREENRKFLNSLKMDEAKKGFAGAVNELKEKSDSEKKRSPKVALPLREKNKRLNVPKVNPFGSDSDEEVNTRSSKKRESATPQASTSHHPVKVDKKRPFHKILDKVVFVLSGFVNPLRGDLRDKAIEMGAKYKGDWDATCTHLVCAFLNTPKYLQVRGAGGKIVKKEWIIDCHKKKTLLPWKSYMLGKYSKTSSEESDGSEAETSSARKGTAKTNGHNSNSQNPTKKRRAMIASDSDSDEETPPAPTHKKPRSLFGDVTENDKPKPAVKKQEEIKPVVSKDGSETEDEEALKDYIADTDVESDSGNDTEDEIRKVEEAAKRKKQAQKDVSSDGEDSDSLLSPKPDIVNLPLPELPNLFKKRHFYLYGEFSSKTRHDLQRFITAYNGIVEDYMNDTIKYVVTEQGWDKNFEDALEENEDLIFVKPTWIFKCHETQKLVPYQAYIVIPT</sequence>
<keyword evidence="3" id="KW-0158">Chromosome</keyword>
<evidence type="ECO:0000256" key="12">
    <source>
        <dbReference type="ARBA" id="ARBA00064453"/>
    </source>
</evidence>
<dbReference type="GO" id="GO:0000012">
    <property type="term" value="P:single strand break repair"/>
    <property type="evidence" value="ECO:0007669"/>
    <property type="project" value="InterPro"/>
</dbReference>
<dbReference type="InterPro" id="IPR001357">
    <property type="entry name" value="BRCT_dom"/>
</dbReference>
<dbReference type="FunFam" id="2.60.120.260:FF:000025">
    <property type="entry name" value="DNA repair protein XRCC1 isoform X1"/>
    <property type="match status" value="1"/>
</dbReference>
<evidence type="ECO:0000256" key="11">
    <source>
        <dbReference type="ARBA" id="ARBA00055460"/>
    </source>
</evidence>
<gene>
    <name evidence="17" type="ORF">JTE90_021372</name>
</gene>
<dbReference type="GO" id="GO:0005694">
    <property type="term" value="C:chromosome"/>
    <property type="evidence" value="ECO:0007669"/>
    <property type="project" value="UniProtKB-SubCell"/>
</dbReference>
<keyword evidence="18" id="KW-1185">Reference proteome</keyword>
<evidence type="ECO:0000256" key="1">
    <source>
        <dbReference type="ARBA" id="ARBA00004123"/>
    </source>
</evidence>
<feature type="region of interest" description="Disordered" evidence="15">
    <location>
        <begin position="180"/>
        <end position="231"/>
    </location>
</feature>
<protein>
    <recommendedName>
        <fullName evidence="13">DNA repair protein XRCC1</fullName>
    </recommendedName>
    <alternativeName>
        <fullName evidence="14">X-ray repair cross-complementing protein 1</fullName>
    </alternativeName>
</protein>
<feature type="domain" description="BRCT" evidence="16">
    <location>
        <begin position="338"/>
        <end position="426"/>
    </location>
</feature>
<evidence type="ECO:0000256" key="13">
    <source>
        <dbReference type="ARBA" id="ARBA00068212"/>
    </source>
</evidence>
<comment type="function">
    <text evidence="11">Scaffold protein involved in DNA single-strand break repair by mediating the assembly of DNA break repair protein complexes. Negatively regulates ADP-ribosyltransferase activity of PARP1 during base-excision repair in order to prevent excessive PARP1 activity. Recognizes and binds poly-ADP-ribose chains: specifically binds auto-poly-ADP-ribosylated PARP1, limiting its activity.</text>
</comment>
<evidence type="ECO:0000256" key="10">
    <source>
        <dbReference type="ARBA" id="ARBA00023242"/>
    </source>
</evidence>
<dbReference type="Proteomes" id="UP000827092">
    <property type="component" value="Unassembled WGS sequence"/>
</dbReference>
<feature type="compositionally biased region" description="Acidic residues" evidence="15">
    <location>
        <begin position="524"/>
        <end position="550"/>
    </location>
</feature>
<dbReference type="InterPro" id="IPR045080">
    <property type="entry name" value="BRCT_XRCC1_rpt1"/>
</dbReference>
<feature type="compositionally biased region" description="Basic and acidic residues" evidence="15">
    <location>
        <begin position="500"/>
        <end position="515"/>
    </location>
</feature>
<dbReference type="GO" id="GO:0006303">
    <property type="term" value="P:double-strand break repair via nonhomologous end joining"/>
    <property type="evidence" value="ECO:0007669"/>
    <property type="project" value="InterPro"/>
</dbReference>
<evidence type="ECO:0000256" key="3">
    <source>
        <dbReference type="ARBA" id="ARBA00022454"/>
    </source>
</evidence>
<evidence type="ECO:0000259" key="16">
    <source>
        <dbReference type="PROSITE" id="PS50172"/>
    </source>
</evidence>
<dbReference type="EMBL" id="JAFNEN010000096">
    <property type="protein sequence ID" value="KAG8194910.1"/>
    <property type="molecule type" value="Genomic_DNA"/>
</dbReference>
<dbReference type="GO" id="GO:0003684">
    <property type="term" value="F:damaged DNA binding"/>
    <property type="evidence" value="ECO:0007669"/>
    <property type="project" value="InterPro"/>
</dbReference>
<evidence type="ECO:0000256" key="6">
    <source>
        <dbReference type="ARBA" id="ARBA00022737"/>
    </source>
</evidence>
<feature type="compositionally biased region" description="Basic and acidic residues" evidence="15">
    <location>
        <begin position="267"/>
        <end position="277"/>
    </location>
</feature>
<dbReference type="SUPFAM" id="SSF52113">
    <property type="entry name" value="BRCT domain"/>
    <property type="match status" value="2"/>
</dbReference>
<evidence type="ECO:0000313" key="17">
    <source>
        <dbReference type="EMBL" id="KAG8194910.1"/>
    </source>
</evidence>
<keyword evidence="6" id="KW-0677">Repeat</keyword>
<dbReference type="SUPFAM" id="SSF49785">
    <property type="entry name" value="Galactose-binding domain-like"/>
    <property type="match status" value="1"/>
</dbReference>
<evidence type="ECO:0000256" key="4">
    <source>
        <dbReference type="ARBA" id="ARBA00022499"/>
    </source>
</evidence>
<dbReference type="GO" id="GO:0005634">
    <property type="term" value="C:nucleus"/>
    <property type="evidence" value="ECO:0007669"/>
    <property type="project" value="UniProtKB-SubCell"/>
</dbReference>
<name>A0AAV6VDP5_9ARAC</name>
<dbReference type="InterPro" id="IPR036420">
    <property type="entry name" value="BRCT_dom_sf"/>
</dbReference>
<evidence type="ECO:0000313" key="18">
    <source>
        <dbReference type="Proteomes" id="UP000827092"/>
    </source>
</evidence>
<feature type="compositionally biased region" description="Low complexity" evidence="15">
    <location>
        <begin position="198"/>
        <end position="212"/>
    </location>
</feature>
<evidence type="ECO:0000256" key="7">
    <source>
        <dbReference type="ARBA" id="ARBA00022763"/>
    </source>
</evidence>
<dbReference type="Gene3D" id="2.60.120.260">
    <property type="entry name" value="Galactose-binding domain-like"/>
    <property type="match status" value="1"/>
</dbReference>
<dbReference type="FunFam" id="3.40.50.10190:FF:000012">
    <property type="entry name" value="X-ray repair cross complementing 1"/>
    <property type="match status" value="1"/>
</dbReference>
<proteinExistence type="predicted"/>
<evidence type="ECO:0000256" key="15">
    <source>
        <dbReference type="SAM" id="MobiDB-lite"/>
    </source>
</evidence>
<dbReference type="PANTHER" id="PTHR11370">
    <property type="entry name" value="DNA-REPAIR PROTEIN XRCC1"/>
    <property type="match status" value="1"/>
</dbReference>
<dbReference type="PANTHER" id="PTHR11370:SF5">
    <property type="entry name" value="DNA REPAIR PROTEIN XRCC1"/>
    <property type="match status" value="1"/>
</dbReference>
<comment type="caution">
    <text evidence="17">The sequence shown here is derived from an EMBL/GenBank/DDBJ whole genome shotgun (WGS) entry which is preliminary data.</text>
</comment>
<keyword evidence="8" id="KW-0832">Ubl conjugation</keyword>
<dbReference type="Pfam" id="PF01834">
    <property type="entry name" value="XRCC1_N"/>
    <property type="match status" value="1"/>
</dbReference>
<comment type="subcellular location">
    <subcellularLocation>
        <location evidence="2">Chromosome</location>
    </subcellularLocation>
    <subcellularLocation>
        <location evidence="1">Nucleus</location>
    </subcellularLocation>
</comment>
<dbReference type="Pfam" id="PF00533">
    <property type="entry name" value="BRCT"/>
    <property type="match status" value="1"/>
</dbReference>
<dbReference type="AlphaFoldDB" id="A0AAV6VDP5"/>
<dbReference type="Pfam" id="PF16589">
    <property type="entry name" value="BRCT_2"/>
    <property type="match status" value="1"/>
</dbReference>
<keyword evidence="5" id="KW-0597">Phosphoprotein</keyword>
<dbReference type="InterPro" id="IPR002706">
    <property type="entry name" value="Xrcc1_N"/>
</dbReference>
<evidence type="ECO:0000256" key="5">
    <source>
        <dbReference type="ARBA" id="ARBA00022553"/>
    </source>
</evidence>
<feature type="domain" description="BRCT" evidence="16">
    <location>
        <begin position="593"/>
        <end position="684"/>
    </location>
</feature>
<keyword evidence="9" id="KW-0234">DNA repair</keyword>